<dbReference type="InterPro" id="IPR036259">
    <property type="entry name" value="MFS_trans_sf"/>
</dbReference>
<keyword evidence="4 7" id="KW-0812">Transmembrane</keyword>
<keyword evidence="5 7" id="KW-1133">Transmembrane helix</keyword>
<accession>A0A926KS69</accession>
<keyword evidence="6 7" id="KW-0472">Membrane</keyword>
<feature type="transmembrane region" description="Helical" evidence="7">
    <location>
        <begin position="12"/>
        <end position="34"/>
    </location>
</feature>
<evidence type="ECO:0000256" key="2">
    <source>
        <dbReference type="ARBA" id="ARBA00022448"/>
    </source>
</evidence>
<evidence type="ECO:0000259" key="8">
    <source>
        <dbReference type="PROSITE" id="PS50850"/>
    </source>
</evidence>
<dbReference type="SUPFAM" id="SSF103473">
    <property type="entry name" value="MFS general substrate transporter"/>
    <property type="match status" value="1"/>
</dbReference>
<dbReference type="Proteomes" id="UP000650466">
    <property type="component" value="Unassembled WGS sequence"/>
</dbReference>
<evidence type="ECO:0000256" key="4">
    <source>
        <dbReference type="ARBA" id="ARBA00022692"/>
    </source>
</evidence>
<evidence type="ECO:0000256" key="6">
    <source>
        <dbReference type="ARBA" id="ARBA00023136"/>
    </source>
</evidence>
<keyword evidence="10" id="KW-1185">Reference proteome</keyword>
<dbReference type="PANTHER" id="PTHR23517">
    <property type="entry name" value="RESISTANCE PROTEIN MDTM, PUTATIVE-RELATED-RELATED"/>
    <property type="match status" value="1"/>
</dbReference>
<comment type="subcellular location">
    <subcellularLocation>
        <location evidence="1">Cell membrane</location>
        <topology evidence="1">Multi-pass membrane protein</topology>
    </subcellularLocation>
</comment>
<dbReference type="AlphaFoldDB" id="A0A926KS69"/>
<evidence type="ECO:0000256" key="7">
    <source>
        <dbReference type="SAM" id="Phobius"/>
    </source>
</evidence>
<feature type="transmembrane region" description="Helical" evidence="7">
    <location>
        <begin position="136"/>
        <end position="159"/>
    </location>
</feature>
<dbReference type="Pfam" id="PF07690">
    <property type="entry name" value="MFS_1"/>
    <property type="match status" value="2"/>
</dbReference>
<comment type="caution">
    <text evidence="9">The sequence shown here is derived from an EMBL/GenBank/DDBJ whole genome shotgun (WGS) entry which is preliminary data.</text>
</comment>
<feature type="domain" description="Major facilitator superfamily (MFS) profile" evidence="8">
    <location>
        <begin position="1"/>
        <end position="412"/>
    </location>
</feature>
<dbReference type="InterPro" id="IPR011701">
    <property type="entry name" value="MFS"/>
</dbReference>
<dbReference type="InterPro" id="IPR050171">
    <property type="entry name" value="MFS_Transporters"/>
</dbReference>
<protein>
    <submittedName>
        <fullName evidence="9">MFS transporter</fullName>
    </submittedName>
</protein>
<feature type="transmembrane region" description="Helical" evidence="7">
    <location>
        <begin position="359"/>
        <end position="381"/>
    </location>
</feature>
<feature type="transmembrane region" description="Helical" evidence="7">
    <location>
        <begin position="387"/>
        <end position="407"/>
    </location>
</feature>
<proteinExistence type="predicted"/>
<evidence type="ECO:0000256" key="5">
    <source>
        <dbReference type="ARBA" id="ARBA00022989"/>
    </source>
</evidence>
<dbReference type="InterPro" id="IPR005829">
    <property type="entry name" value="Sugar_transporter_CS"/>
</dbReference>
<evidence type="ECO:0000313" key="10">
    <source>
        <dbReference type="Proteomes" id="UP000650466"/>
    </source>
</evidence>
<dbReference type="EMBL" id="JACVVD010000009">
    <property type="protein sequence ID" value="MBD0383104.1"/>
    <property type="molecule type" value="Genomic_DNA"/>
</dbReference>
<feature type="transmembrane region" description="Helical" evidence="7">
    <location>
        <begin position="97"/>
        <end position="116"/>
    </location>
</feature>
<evidence type="ECO:0000313" key="9">
    <source>
        <dbReference type="EMBL" id="MBD0383104.1"/>
    </source>
</evidence>
<dbReference type="PROSITE" id="PS50850">
    <property type="entry name" value="MFS"/>
    <property type="match status" value="1"/>
</dbReference>
<evidence type="ECO:0000256" key="3">
    <source>
        <dbReference type="ARBA" id="ARBA00022475"/>
    </source>
</evidence>
<dbReference type="PANTHER" id="PTHR23517:SF3">
    <property type="entry name" value="INTEGRAL MEMBRANE TRANSPORT PROTEIN"/>
    <property type="match status" value="1"/>
</dbReference>
<feature type="transmembrane region" description="Helical" evidence="7">
    <location>
        <begin position="301"/>
        <end position="318"/>
    </location>
</feature>
<dbReference type="RefSeq" id="WP_188176878.1">
    <property type="nucleotide sequence ID" value="NZ_JACVVD010000009.1"/>
</dbReference>
<dbReference type="GO" id="GO:0022857">
    <property type="term" value="F:transmembrane transporter activity"/>
    <property type="evidence" value="ECO:0007669"/>
    <property type="project" value="InterPro"/>
</dbReference>
<name>A0A926KS69_9BACL</name>
<feature type="transmembrane region" description="Helical" evidence="7">
    <location>
        <begin position="324"/>
        <end position="347"/>
    </location>
</feature>
<dbReference type="GO" id="GO:0005886">
    <property type="term" value="C:plasma membrane"/>
    <property type="evidence" value="ECO:0007669"/>
    <property type="project" value="UniProtKB-SubCell"/>
</dbReference>
<feature type="transmembrane region" description="Helical" evidence="7">
    <location>
        <begin position="46"/>
        <end position="66"/>
    </location>
</feature>
<feature type="transmembrane region" description="Helical" evidence="7">
    <location>
        <begin position="221"/>
        <end position="242"/>
    </location>
</feature>
<gene>
    <name evidence="9" type="ORF">ICC18_23620</name>
</gene>
<feature type="transmembrane region" description="Helical" evidence="7">
    <location>
        <begin position="165"/>
        <end position="186"/>
    </location>
</feature>
<dbReference type="InterPro" id="IPR020846">
    <property type="entry name" value="MFS_dom"/>
</dbReference>
<organism evidence="9 10">
    <name type="scientific">Paenibacillus sedimenti</name>
    <dbReference type="NCBI Taxonomy" id="2770274"/>
    <lineage>
        <taxon>Bacteria</taxon>
        <taxon>Bacillati</taxon>
        <taxon>Bacillota</taxon>
        <taxon>Bacilli</taxon>
        <taxon>Bacillales</taxon>
        <taxon>Paenibacillaceae</taxon>
        <taxon>Paenibacillus</taxon>
    </lineage>
</organism>
<dbReference type="PROSITE" id="PS00216">
    <property type="entry name" value="SUGAR_TRANSPORT_1"/>
    <property type="match status" value="1"/>
</dbReference>
<sequence>MRFRDFHRNVKIRFGLSFLSGTANNMVLPFMSIYFSGKLGDTSAGLVVILGIAAGVMAGIIGGYYADRIGRKKLMIAAEVGWMLSFMGMALSNSPWFESPGITFVLMILVSMFWGVHGPANDAMLLDVTAPEVRKFMYAISYWMNNLSFAIAGMAGAFLFKSYLFELFIGLSAIGFISLIVTCFFIEEVYNPDPSQAIGGKRTGTISMWSNYRTVLKDSTFMIFTAASLLLVSVEFHLGNYVGVRLEKEMVNVPFMVWENNTFHIDGLKMLGFIRTENTVLVVVLSVMMGVIMRRFPDSKVLFIGYTCYIFGYSYLAYSNQPWLLILAMLIATVGELMYVPINQAYLGDIAPDHARSSYMAVNGMVYKGAMLLGGGGVILGGYMSSWMMASLIALSGLVGMVMFYAIMGRLEARRAGAQVLHDSPTNVSA</sequence>
<evidence type="ECO:0000256" key="1">
    <source>
        <dbReference type="ARBA" id="ARBA00004651"/>
    </source>
</evidence>
<reference evidence="9" key="1">
    <citation type="submission" date="2020-09" db="EMBL/GenBank/DDBJ databases">
        <title>Draft Genome Sequence of Paenibacillus sp. WST5.</title>
        <authorList>
            <person name="Bao Z."/>
        </authorList>
    </citation>
    <scope>NUCLEOTIDE SEQUENCE</scope>
    <source>
        <strain evidence="9">WST5</strain>
    </source>
</reference>
<dbReference type="Gene3D" id="1.20.1250.20">
    <property type="entry name" value="MFS general substrate transporter like domains"/>
    <property type="match status" value="1"/>
</dbReference>
<keyword evidence="3" id="KW-1003">Cell membrane</keyword>
<keyword evidence="2" id="KW-0813">Transport</keyword>